<evidence type="ECO:0000313" key="1">
    <source>
        <dbReference type="EMBL" id="XCH21958.1"/>
    </source>
</evidence>
<dbReference type="SUPFAM" id="SSF50998">
    <property type="entry name" value="Quinoprotein alcohol dehydrogenase-like"/>
    <property type="match status" value="1"/>
</dbReference>
<organism evidence="1">
    <name type="scientific">Dyadobacter sp. 676</name>
    <dbReference type="NCBI Taxonomy" id="3088362"/>
    <lineage>
        <taxon>Bacteria</taxon>
        <taxon>Pseudomonadati</taxon>
        <taxon>Bacteroidota</taxon>
        <taxon>Cytophagia</taxon>
        <taxon>Cytophagales</taxon>
        <taxon>Spirosomataceae</taxon>
        <taxon>Dyadobacter</taxon>
    </lineage>
</organism>
<accession>A0AAU8FEE5</accession>
<proteinExistence type="predicted"/>
<gene>
    <name evidence="1" type="ORF">ABV298_16470</name>
</gene>
<evidence type="ECO:0008006" key="2">
    <source>
        <dbReference type="Google" id="ProtNLM"/>
    </source>
</evidence>
<reference evidence="1" key="1">
    <citation type="submission" date="2024-06" db="EMBL/GenBank/DDBJ databases">
        <title>Sequencing and assembly of the genome of Dyadobacter sp. strain 676, a symbiont of Cyamopsis tetragonoloba.</title>
        <authorList>
            <person name="Guro P."/>
            <person name="Sazanova A."/>
            <person name="Kuznetsova I."/>
            <person name="Belimov A."/>
            <person name="Safronova V."/>
        </authorList>
    </citation>
    <scope>NUCLEOTIDE SEQUENCE</scope>
    <source>
        <strain evidence="1">676</strain>
    </source>
</reference>
<dbReference type="PANTHER" id="PTHR42754:SF1">
    <property type="entry name" value="LIPOPROTEIN"/>
    <property type="match status" value="1"/>
</dbReference>
<name>A0AAU8FEE5_9BACT</name>
<dbReference type="InterPro" id="IPR011047">
    <property type="entry name" value="Quinoprotein_ADH-like_sf"/>
</dbReference>
<dbReference type="RefSeq" id="WP_353717292.1">
    <property type="nucleotide sequence ID" value="NZ_CP159289.1"/>
</dbReference>
<protein>
    <recommendedName>
        <fullName evidence="2">T9SS C-terminal target domain-containing protein</fullName>
    </recommendedName>
</protein>
<dbReference type="AlphaFoldDB" id="A0AAU8FEE5"/>
<dbReference type="EMBL" id="CP159289">
    <property type="protein sequence ID" value="XCH21958.1"/>
    <property type="molecule type" value="Genomic_DNA"/>
</dbReference>
<sequence>MQKYFLLTFITIGLAPFSGCDNPVQTSTIETVHGDIVWDKSFGGEGSEKFSAIIPTPDGGYLLGGDSFSNISGDKSQNHFSGGDYWVIKIDANGNKIWDKTFGGFRSDVLKCLVKASDGGFLLGGYSQSGPTGNKTTGSNAKPDYDYWVVKIDDNGNKIWEKSFGMEANDYLRGAVATEDGGFLLAGNTIIPETGTTIGSSDFWVVKINASGEKIWDKVFGGAGWETLWKIIPTNDKAFLLAGNSSSTSSGDKSQETNGGSDFWAIKIDANGHKIWDSAFGGYKDESILGIANSQNSGHIFVGITDTDYSPSGDVTDITNGFMDYWIVRTDEKGSKLWDKTFGGTLDDVPDCNPVSYNGGFLVGGYSNSGNSGSKTSLPLGNTGDSDFWLINIDSDGNKLWDKSFGGTSTDHLFSMIPGTDGGYLLAGSSASPKSGQKSSDTNGSFDFWIVKIK</sequence>
<dbReference type="PANTHER" id="PTHR42754">
    <property type="entry name" value="ENDOGLUCANASE"/>
    <property type="match status" value="1"/>
</dbReference>